<sequence>MSQRLSADMADWGQFAKKNLPMLAVLVVIVVAVVFVLADRWRRGAFVFGVATLLAAVFRLMMPSERVGLLAVRSKPFDVGALVAVGGAIVWLAVSIDPLGTD</sequence>
<keyword evidence="1" id="KW-1133">Transmembrane helix</keyword>
<feature type="transmembrane region" description="Helical" evidence="1">
    <location>
        <begin position="20"/>
        <end position="38"/>
    </location>
</feature>
<name>A0A1B1K3M9_RHOOP</name>
<protein>
    <recommendedName>
        <fullName evidence="4">DUF3017 domain-containing protein</fullName>
    </recommendedName>
</protein>
<evidence type="ECO:0000313" key="3">
    <source>
        <dbReference type="Proteomes" id="UP000186108"/>
    </source>
</evidence>
<reference evidence="2 3" key="1">
    <citation type="submission" date="2014-07" db="EMBL/GenBank/DDBJ databases">
        <authorList>
            <person name="Zhang J.E."/>
            <person name="Yang H."/>
            <person name="Guo J."/>
            <person name="Deng Z."/>
            <person name="Luo H."/>
            <person name="Luo M."/>
            <person name="Zhao B."/>
        </authorList>
    </citation>
    <scope>NUCLEOTIDE SEQUENCE [LARGE SCALE GENOMIC DNA]</scope>
    <source>
        <strain evidence="2 3">1CP</strain>
    </source>
</reference>
<keyword evidence="1" id="KW-0812">Transmembrane</keyword>
<evidence type="ECO:0000256" key="1">
    <source>
        <dbReference type="SAM" id="Phobius"/>
    </source>
</evidence>
<feature type="transmembrane region" description="Helical" evidence="1">
    <location>
        <begin position="44"/>
        <end position="62"/>
    </location>
</feature>
<dbReference type="AlphaFoldDB" id="A0A1B1K3M9"/>
<organism evidence="2 3">
    <name type="scientific">Rhodococcus opacus</name>
    <name type="common">Nocardia opaca</name>
    <dbReference type="NCBI Taxonomy" id="37919"/>
    <lineage>
        <taxon>Bacteria</taxon>
        <taxon>Bacillati</taxon>
        <taxon>Actinomycetota</taxon>
        <taxon>Actinomycetes</taxon>
        <taxon>Mycobacteriales</taxon>
        <taxon>Nocardiaceae</taxon>
        <taxon>Rhodococcus</taxon>
    </lineage>
</organism>
<dbReference type="InterPro" id="IPR021385">
    <property type="entry name" value="DUF3017"/>
</dbReference>
<dbReference type="PATRIC" id="fig|37919.13.peg.2590"/>
<gene>
    <name evidence="2" type="ORF">R1CP_12605</name>
</gene>
<proteinExistence type="predicted"/>
<dbReference type="Pfam" id="PF11222">
    <property type="entry name" value="DUF3017"/>
    <property type="match status" value="1"/>
</dbReference>
<evidence type="ECO:0000313" key="2">
    <source>
        <dbReference type="EMBL" id="ANS27229.1"/>
    </source>
</evidence>
<dbReference type="Proteomes" id="UP000186108">
    <property type="component" value="Chromosome"/>
</dbReference>
<accession>A0A1B1K3M9</accession>
<dbReference type="EMBL" id="CP009111">
    <property type="protein sequence ID" value="ANS27229.1"/>
    <property type="molecule type" value="Genomic_DNA"/>
</dbReference>
<keyword evidence="1" id="KW-0472">Membrane</keyword>
<feature type="transmembrane region" description="Helical" evidence="1">
    <location>
        <begin position="74"/>
        <end position="94"/>
    </location>
</feature>
<evidence type="ECO:0008006" key="4">
    <source>
        <dbReference type="Google" id="ProtNLM"/>
    </source>
</evidence>